<dbReference type="Proteomes" id="UP000183413">
    <property type="component" value="Unassembled WGS sequence"/>
</dbReference>
<dbReference type="RefSeq" id="WP_075024102.1">
    <property type="nucleotide sequence ID" value="NZ_FOVH01000019.1"/>
</dbReference>
<accession>A0A1I5UC57</accession>
<sequence length="299" mass="30567">MRSLPIQRGAIRPQDRCRYAIVPVLARVAAVAGFAFAGWIALSALTETAFADEPAPRPQQAVHDAVFGEGAMEPDDLSTFRHLSPGHGRDAADPAESLSGDLREAGDDPVEYLGSRKRDVLDDKDRAVQRIEELTAAAGVPRLPAPEVRPDRPVIGELVQQMTGPEHAAPEHAAPADAGARPGEDADAGHASDKGGPATARAGHTSAPETFAGAAPDGDGGHCAACRGGDRAPVRDPALPSGQDGPRSAGSGGGHPFVPFADLLTRQYPAAPSAAGAGTFHRTALSDVAAPGGPSVVPD</sequence>
<feature type="compositionally biased region" description="Low complexity" evidence="1">
    <location>
        <begin position="164"/>
        <end position="181"/>
    </location>
</feature>
<feature type="transmembrane region" description="Helical" evidence="2">
    <location>
        <begin position="20"/>
        <end position="42"/>
    </location>
</feature>
<name>A0A1I5UC57_9ACTN</name>
<protein>
    <submittedName>
        <fullName evidence="3">Uncharacterized protein</fullName>
    </submittedName>
</protein>
<gene>
    <name evidence="3" type="ORF">SAMN04489713_119134</name>
</gene>
<organism evidence="3 4">
    <name type="scientific">Actinomadura madurae</name>
    <dbReference type="NCBI Taxonomy" id="1993"/>
    <lineage>
        <taxon>Bacteria</taxon>
        <taxon>Bacillati</taxon>
        <taxon>Actinomycetota</taxon>
        <taxon>Actinomycetes</taxon>
        <taxon>Streptosporangiales</taxon>
        <taxon>Thermomonosporaceae</taxon>
        <taxon>Actinomadura</taxon>
    </lineage>
</organism>
<keyword evidence="2" id="KW-1133">Transmembrane helix</keyword>
<feature type="region of interest" description="Disordered" evidence="1">
    <location>
        <begin position="163"/>
        <end position="260"/>
    </location>
</feature>
<dbReference type="EMBL" id="FOVH01000019">
    <property type="protein sequence ID" value="SFP92834.1"/>
    <property type="molecule type" value="Genomic_DNA"/>
</dbReference>
<proteinExistence type="predicted"/>
<keyword evidence="2" id="KW-0812">Transmembrane</keyword>
<keyword evidence="4" id="KW-1185">Reference proteome</keyword>
<dbReference type="InParanoid" id="A0A1I5UC57"/>
<evidence type="ECO:0000313" key="3">
    <source>
        <dbReference type="EMBL" id="SFP92834.1"/>
    </source>
</evidence>
<evidence type="ECO:0000256" key="2">
    <source>
        <dbReference type="SAM" id="Phobius"/>
    </source>
</evidence>
<reference evidence="3 4" key="1">
    <citation type="submission" date="2016-10" db="EMBL/GenBank/DDBJ databases">
        <authorList>
            <person name="de Groot N.N."/>
        </authorList>
    </citation>
    <scope>NUCLEOTIDE SEQUENCE [LARGE SCALE GENOMIC DNA]</scope>
    <source>
        <strain evidence="3 4">DSM 43067</strain>
    </source>
</reference>
<feature type="region of interest" description="Disordered" evidence="1">
    <location>
        <begin position="73"/>
        <end position="109"/>
    </location>
</feature>
<keyword evidence="2" id="KW-0472">Membrane</keyword>
<evidence type="ECO:0000256" key="1">
    <source>
        <dbReference type="SAM" id="MobiDB-lite"/>
    </source>
</evidence>
<dbReference type="AlphaFoldDB" id="A0A1I5UC57"/>
<evidence type="ECO:0000313" key="4">
    <source>
        <dbReference type="Proteomes" id="UP000183413"/>
    </source>
</evidence>
<feature type="compositionally biased region" description="Basic and acidic residues" evidence="1">
    <location>
        <begin position="182"/>
        <end position="193"/>
    </location>
</feature>